<feature type="domain" description="BACON" evidence="2">
    <location>
        <begin position="366"/>
        <end position="435"/>
    </location>
</feature>
<comment type="caution">
    <text evidence="3">The sequence shown here is derived from an EMBL/GenBank/DDBJ whole genome shotgun (WGS) entry which is preliminary data.</text>
</comment>
<dbReference type="InterPro" id="IPR024361">
    <property type="entry name" value="BACON"/>
</dbReference>
<sequence>MKKIKHLMIWMGLLLSLVSCKDTMEAIGLGGDEIPAEGVTLNIELPNFSEKKINTRAGATESIGKITAVFYGKSNTYKGMANVNIVSKNTDGTYQAKISNVPSGTVTVHLVTNVSNLEETEAEDLQNIALATPRTIDTSSPVCWGSVSLTELLDGTANVSLYRQYAKVTLKVDAAVNAVKTVFPEEDAGLIINHTAAKSAIAPADYNVLTEDLAATTEFSNTNVGNETSREVAVTETSAGEANVIIRAKYNGKEGYYKVGLYKDATTKKDQYALLRNHNYTITVTKVNDYGFKTLDEAIKAQPENRIEVDIVDDNPAITNMIACKDYELGVSDNLSLKATDAKANITLVTTLKSATSADDKLYGVSINPAGSWITFDKDKDVTETKLPESESNSDSGMKYVLTFTLAPNIHETPRTGTVTISSGDLKLDVKITQAGYDFMRDDPNRKVIMYNNDIEYQKDYFAWLDKVKGIKPEQMQGVLRNNGLHFTVGKNAYSYKIPKKTGDKLTVDNRTGDVLTDKDYHFTVSADGDYWKVTLYDNRDNNYDLWKGTFTIKNAAGINITYTVYHTGIFHEITDDMANKYELTEGGVDCLKVKGMFYYGVVKVKGKAHTYIMLDRNLGATDNSPYAPDVNELKDHKGAIGGYFKISEDKNKSDVKQGNLSSTLSPEGFEIPEKSVFEDLIANGTLKTEVRHTVLGESYYCTFMNTTSSELKTIYLPYGGYLEGESHKYPMHVVFWTKTLVSGTQGFSGGSPEYGYWYNYFDVYNDKKGFSNVRFVSGSNGNNTHRYKAMPLRLISKTVLKNPTL</sequence>
<dbReference type="InterPro" id="IPR013783">
    <property type="entry name" value="Ig-like_fold"/>
</dbReference>
<feature type="chain" id="PRO_5043213400" evidence="1">
    <location>
        <begin position="22"/>
        <end position="806"/>
    </location>
</feature>
<dbReference type="RefSeq" id="WP_153094020.1">
    <property type="nucleotide sequence ID" value="NZ_VZAK01000083.1"/>
</dbReference>
<dbReference type="Pfam" id="PF13004">
    <property type="entry name" value="BACON"/>
    <property type="match status" value="1"/>
</dbReference>
<name>A0A6A7VL29_9BACT</name>
<reference evidence="3 4" key="1">
    <citation type="submission" date="2019-09" db="EMBL/GenBank/DDBJ databases">
        <title>Distinct polysaccharide growth profiles of human intestinal Prevotella copri isolates.</title>
        <authorList>
            <person name="Fehlner-Peach H."/>
            <person name="Magnabosco C."/>
            <person name="Raghavan V."/>
            <person name="Scher J.U."/>
            <person name="Tett A."/>
            <person name="Cox L.M."/>
            <person name="Gottsegen C."/>
            <person name="Watters A."/>
            <person name="Wiltshire- Gordon J.D."/>
            <person name="Segata N."/>
            <person name="Bonneau R."/>
            <person name="Littman D.R."/>
        </authorList>
    </citation>
    <scope>NUCLEOTIDE SEQUENCE [LARGE SCALE GENOMIC DNA]</scope>
    <source>
        <strain evidence="3 4">BVe41219</strain>
    </source>
</reference>
<dbReference type="PROSITE" id="PS51257">
    <property type="entry name" value="PROKAR_LIPOPROTEIN"/>
    <property type="match status" value="1"/>
</dbReference>
<evidence type="ECO:0000313" key="4">
    <source>
        <dbReference type="Proteomes" id="UP000358159"/>
    </source>
</evidence>
<dbReference type="Proteomes" id="UP000358159">
    <property type="component" value="Unassembled WGS sequence"/>
</dbReference>
<accession>A0A6A7VL29</accession>
<feature type="signal peptide" evidence="1">
    <location>
        <begin position="1"/>
        <end position="21"/>
    </location>
</feature>
<dbReference type="AlphaFoldDB" id="A0A6A7VL29"/>
<evidence type="ECO:0000313" key="3">
    <source>
        <dbReference type="EMBL" id="MQO55459.1"/>
    </source>
</evidence>
<evidence type="ECO:0000259" key="2">
    <source>
        <dbReference type="Pfam" id="PF13004"/>
    </source>
</evidence>
<proteinExistence type="predicted"/>
<gene>
    <name evidence="3" type="ORF">F7D42_07000</name>
</gene>
<protein>
    <submittedName>
        <fullName evidence="3">BACON domain-containing protein</fullName>
    </submittedName>
</protein>
<keyword evidence="1" id="KW-0732">Signal</keyword>
<organism evidence="3 4">
    <name type="scientific">Segatella copri</name>
    <dbReference type="NCBI Taxonomy" id="165179"/>
    <lineage>
        <taxon>Bacteria</taxon>
        <taxon>Pseudomonadati</taxon>
        <taxon>Bacteroidota</taxon>
        <taxon>Bacteroidia</taxon>
        <taxon>Bacteroidales</taxon>
        <taxon>Prevotellaceae</taxon>
        <taxon>Segatella</taxon>
    </lineage>
</organism>
<evidence type="ECO:0000256" key="1">
    <source>
        <dbReference type="SAM" id="SignalP"/>
    </source>
</evidence>
<dbReference type="EMBL" id="VZAZ01000030">
    <property type="protein sequence ID" value="MQO55459.1"/>
    <property type="molecule type" value="Genomic_DNA"/>
</dbReference>
<dbReference type="Gene3D" id="2.60.40.10">
    <property type="entry name" value="Immunoglobulins"/>
    <property type="match status" value="1"/>
</dbReference>